<accession>A0A218WD46</accession>
<dbReference type="PANTHER" id="PTHR33181:SF4">
    <property type="entry name" value="OVULE PROTEIN"/>
    <property type="match status" value="1"/>
</dbReference>
<reference evidence="3" key="1">
    <citation type="journal article" date="2017" name="Plant J.">
        <title>The pomegranate (Punica granatum L.) genome and the genomics of punicalagin biosynthesis.</title>
        <authorList>
            <person name="Qin G."/>
            <person name="Xu C."/>
            <person name="Ming R."/>
            <person name="Tang H."/>
            <person name="Guyot R."/>
            <person name="Kramer E.M."/>
            <person name="Hu Y."/>
            <person name="Yi X."/>
            <person name="Qi Y."/>
            <person name="Xu X."/>
            <person name="Gao Z."/>
            <person name="Pan H."/>
            <person name="Jian J."/>
            <person name="Tian Y."/>
            <person name="Yue Z."/>
            <person name="Xu Y."/>
        </authorList>
    </citation>
    <scope>NUCLEOTIDE SEQUENCE [LARGE SCALE GENOMIC DNA]</scope>
    <source>
        <strain evidence="3">cv. Dabenzi</strain>
    </source>
</reference>
<dbReference type="STRING" id="22663.A0A218WD46"/>
<dbReference type="EMBL" id="PGOL01009103">
    <property type="protein sequence ID" value="PKI31246.1"/>
    <property type="molecule type" value="Genomic_DNA"/>
</dbReference>
<evidence type="ECO:0000313" key="2">
    <source>
        <dbReference type="EMBL" id="PKI31246.1"/>
    </source>
</evidence>
<name>A0A218WD46_PUNGR</name>
<dbReference type="PANTHER" id="PTHR33181">
    <property type="entry name" value="OS01G0778500 PROTEIN"/>
    <property type="match status" value="1"/>
</dbReference>
<proteinExistence type="predicted"/>
<dbReference type="Proteomes" id="UP000233551">
    <property type="component" value="Unassembled WGS sequence"/>
</dbReference>
<dbReference type="Proteomes" id="UP000197138">
    <property type="component" value="Unassembled WGS sequence"/>
</dbReference>
<dbReference type="AlphaFoldDB" id="A0A218WD46"/>
<organism evidence="1 3">
    <name type="scientific">Punica granatum</name>
    <name type="common">Pomegranate</name>
    <dbReference type="NCBI Taxonomy" id="22663"/>
    <lineage>
        <taxon>Eukaryota</taxon>
        <taxon>Viridiplantae</taxon>
        <taxon>Streptophyta</taxon>
        <taxon>Embryophyta</taxon>
        <taxon>Tracheophyta</taxon>
        <taxon>Spermatophyta</taxon>
        <taxon>Magnoliopsida</taxon>
        <taxon>eudicotyledons</taxon>
        <taxon>Gunneridae</taxon>
        <taxon>Pentapetalae</taxon>
        <taxon>rosids</taxon>
        <taxon>malvids</taxon>
        <taxon>Myrtales</taxon>
        <taxon>Lythraceae</taxon>
        <taxon>Punica</taxon>
    </lineage>
</organism>
<dbReference type="EMBL" id="MTKT01004609">
    <property type="protein sequence ID" value="OWM70797.1"/>
    <property type="molecule type" value="Genomic_DNA"/>
</dbReference>
<reference evidence="1" key="2">
    <citation type="submission" date="2017-06" db="EMBL/GenBank/DDBJ databases">
        <title>The pomegranate genome and the genomics of punicalagin biosynthesis.</title>
        <authorList>
            <person name="Xu C."/>
        </authorList>
    </citation>
    <scope>NUCLEOTIDE SEQUENCE [LARGE SCALE GENOMIC DNA]</scope>
    <source>
        <tissue evidence="1">Fresh leaf</tissue>
    </source>
</reference>
<dbReference type="GeneID" id="116215154"/>
<sequence length="88" mass="10674">MGLDCWDKMRVPLRNLWIDVATRLGVRNRGLLKLRQDVRRCEYDDVHVMWNMLKKNETEAAALSPKRRKKRSFWSFFDWARCAPNLRH</sequence>
<gene>
    <name evidence="1" type="ORF">CDL15_Pgr014470</name>
    <name evidence="2" type="ORF">CRG98_048364</name>
</gene>
<evidence type="ECO:0000313" key="1">
    <source>
        <dbReference type="EMBL" id="OWM70797.1"/>
    </source>
</evidence>
<keyword evidence="4" id="KW-1185">Reference proteome</keyword>
<evidence type="ECO:0000313" key="4">
    <source>
        <dbReference type="Proteomes" id="UP000233551"/>
    </source>
</evidence>
<reference evidence="2 4" key="3">
    <citation type="submission" date="2017-11" db="EMBL/GenBank/DDBJ databases">
        <title>De-novo sequencing of pomegranate (Punica granatum L.) genome.</title>
        <authorList>
            <person name="Akparov Z."/>
            <person name="Amiraslanov A."/>
            <person name="Hajiyeva S."/>
            <person name="Abbasov M."/>
            <person name="Kaur K."/>
            <person name="Hamwieh A."/>
            <person name="Solovyev V."/>
            <person name="Salamov A."/>
            <person name="Braich B."/>
            <person name="Kosarev P."/>
            <person name="Mahmoud A."/>
            <person name="Hajiyev E."/>
            <person name="Babayeva S."/>
            <person name="Izzatullayeva V."/>
            <person name="Mammadov A."/>
            <person name="Mammadov A."/>
            <person name="Sharifova S."/>
            <person name="Ojaghi J."/>
            <person name="Eynullazada K."/>
            <person name="Bayramov B."/>
            <person name="Abdulazimova A."/>
            <person name="Shahmuradov I."/>
        </authorList>
    </citation>
    <scope>NUCLEOTIDE SEQUENCE [LARGE SCALE GENOMIC DNA]</scope>
    <source>
        <strain evidence="2">AG2017</strain>
        <strain evidence="4">cv. AG2017</strain>
        <tissue evidence="2">Leaf</tissue>
    </source>
</reference>
<protein>
    <submittedName>
        <fullName evidence="1">Uncharacterized protein</fullName>
    </submittedName>
</protein>
<evidence type="ECO:0000313" key="3">
    <source>
        <dbReference type="Proteomes" id="UP000197138"/>
    </source>
</evidence>
<comment type="caution">
    <text evidence="1">The sequence shown here is derived from an EMBL/GenBank/DDBJ whole genome shotgun (WGS) entry which is preliminary data.</text>
</comment>
<dbReference type="OrthoDB" id="661559at2759"/>